<comment type="similarity">
    <text evidence="1">Belongs to the MobA/MobL family.</text>
</comment>
<evidence type="ECO:0000256" key="3">
    <source>
        <dbReference type="SAM" id="MobiDB-lite"/>
    </source>
</evidence>
<feature type="region of interest" description="Disordered" evidence="3">
    <location>
        <begin position="313"/>
        <end position="445"/>
    </location>
</feature>
<keyword evidence="2" id="KW-0184">Conjugation</keyword>
<dbReference type="NCBIfam" id="NF041496">
    <property type="entry name" value="MobQ"/>
    <property type="match status" value="1"/>
</dbReference>
<evidence type="ECO:0000313" key="6">
    <source>
        <dbReference type="Proteomes" id="UP000184144"/>
    </source>
</evidence>
<feature type="compositionally biased region" description="Basic and acidic residues" evidence="3">
    <location>
        <begin position="357"/>
        <end position="445"/>
    </location>
</feature>
<evidence type="ECO:0000256" key="2">
    <source>
        <dbReference type="ARBA" id="ARBA00022971"/>
    </source>
</evidence>
<accession>A0A1M5EZ87</accession>
<sequence length="445" mass="50490">MAIYHLSAKVISRAGGRSSVAAAAYRTAGRLRDDRQGLEHDYSRKGGVVHSEIMAPSSSPDWMRDRDQLWNAVEAVEKRRDAQLAREIEVALPRELDRGERLELLRGFVQREFVDRGMIADVAVHEARARDGQSQPHAHVMLTMRELTGDGFGKKDRSWNAPDLLVGWREAWARDANKALERAGRSERIDHRSIDVQRAEAEQEVERARGNGQEELALEREKKVVELSREPEPKIGPSANALEKRGIETERGDAFRAVQDRNAARQELGWRQLELRLELVERGRAFIATARERLDQLWERAEAAMSRIKERVMGEVERPQADVERGDGRNGADDRDIVQRDAPDDMEARRAAVLGRGVDRSEAQAPDYGRERLAPDNPDRDRRDAILGRVRDTGQERDAAAVERDIAARDGEGRDQGLRDDILGRGRDSAPERGQGRDRDRDRER</sequence>
<dbReference type="STRING" id="1486859.SAMN05444273_1178"/>
<feature type="compositionally biased region" description="Basic and acidic residues" evidence="3">
    <location>
        <begin position="313"/>
        <end position="350"/>
    </location>
</feature>
<dbReference type="Gene3D" id="3.30.930.30">
    <property type="match status" value="1"/>
</dbReference>
<organism evidence="5 6">
    <name type="scientific">Litoreibacter ascidiaceicola</name>
    <dbReference type="NCBI Taxonomy" id="1486859"/>
    <lineage>
        <taxon>Bacteria</taxon>
        <taxon>Pseudomonadati</taxon>
        <taxon>Pseudomonadota</taxon>
        <taxon>Alphaproteobacteria</taxon>
        <taxon>Rhodobacterales</taxon>
        <taxon>Roseobacteraceae</taxon>
        <taxon>Litoreibacter</taxon>
    </lineage>
</organism>
<dbReference type="Proteomes" id="UP000184144">
    <property type="component" value="Unassembled WGS sequence"/>
</dbReference>
<feature type="domain" description="MobA/MobL protein" evidence="4">
    <location>
        <begin position="17"/>
        <end position="200"/>
    </location>
</feature>
<dbReference type="Pfam" id="PF03389">
    <property type="entry name" value="MobA_MobL"/>
    <property type="match status" value="1"/>
</dbReference>
<evidence type="ECO:0000313" key="5">
    <source>
        <dbReference type="EMBL" id="SHF84322.1"/>
    </source>
</evidence>
<evidence type="ECO:0000256" key="1">
    <source>
        <dbReference type="ARBA" id="ARBA00010873"/>
    </source>
</evidence>
<dbReference type="InterPro" id="IPR005053">
    <property type="entry name" value="MobA_MobL"/>
</dbReference>
<dbReference type="AlphaFoldDB" id="A0A1M5EZ87"/>
<gene>
    <name evidence="5" type="ORF">SAMN05444273_1178</name>
</gene>
<reference evidence="6" key="1">
    <citation type="submission" date="2016-11" db="EMBL/GenBank/DDBJ databases">
        <authorList>
            <person name="Varghese N."/>
            <person name="Submissions S."/>
        </authorList>
    </citation>
    <scope>NUCLEOTIDE SEQUENCE [LARGE SCALE GENOMIC DNA]</scope>
    <source>
        <strain evidence="6">DSM 100566</strain>
    </source>
</reference>
<name>A0A1M5EZ87_9RHOB</name>
<dbReference type="RefSeq" id="WP_139250732.1">
    <property type="nucleotide sequence ID" value="NZ_FQUV01000017.1"/>
</dbReference>
<evidence type="ECO:0000259" key="4">
    <source>
        <dbReference type="Pfam" id="PF03389"/>
    </source>
</evidence>
<protein>
    <submittedName>
        <fullName evidence="5">MobA/MobL family protein</fullName>
    </submittedName>
</protein>
<dbReference type="EMBL" id="FQUV01000017">
    <property type="protein sequence ID" value="SHF84322.1"/>
    <property type="molecule type" value="Genomic_DNA"/>
</dbReference>
<proteinExistence type="inferred from homology"/>
<keyword evidence="6" id="KW-1185">Reference proteome</keyword>
<dbReference type="OrthoDB" id="1826980at2"/>